<dbReference type="AlphaFoldDB" id="A0AAV0TI41"/>
<comment type="caution">
    <text evidence="3">The sequence shown here is derived from an EMBL/GenBank/DDBJ whole genome shotgun (WGS) entry which is preliminary data.</text>
</comment>
<organism evidence="3 4">
    <name type="scientific">Hyaloperonospora brassicae</name>
    <name type="common">Brassica downy mildew</name>
    <name type="synonym">Peronospora brassicae</name>
    <dbReference type="NCBI Taxonomy" id="162125"/>
    <lineage>
        <taxon>Eukaryota</taxon>
        <taxon>Sar</taxon>
        <taxon>Stramenopiles</taxon>
        <taxon>Oomycota</taxon>
        <taxon>Peronosporomycetes</taxon>
        <taxon>Peronosporales</taxon>
        <taxon>Peronosporaceae</taxon>
        <taxon>Hyaloperonospora</taxon>
    </lineage>
</organism>
<evidence type="ECO:0000256" key="2">
    <source>
        <dbReference type="SAM" id="SignalP"/>
    </source>
</evidence>
<feature type="compositionally biased region" description="Basic and acidic residues" evidence="1">
    <location>
        <begin position="67"/>
        <end position="81"/>
    </location>
</feature>
<evidence type="ECO:0000313" key="3">
    <source>
        <dbReference type="EMBL" id="CAI5722334.1"/>
    </source>
</evidence>
<feature type="chain" id="PRO_5043874846" description="RxLR effector candidate protein" evidence="2">
    <location>
        <begin position="20"/>
        <end position="167"/>
    </location>
</feature>
<evidence type="ECO:0000313" key="4">
    <source>
        <dbReference type="Proteomes" id="UP001162031"/>
    </source>
</evidence>
<keyword evidence="4" id="KW-1185">Reference proteome</keyword>
<sequence length="167" mass="17178">MKCTVFLVAAIGVLGVVTAADQAAVKTPAEALEQIRSTALPDGVALTGTTEKIDPPATAAAVAPKGTDVKEDKQHNDKEDSADSEDDDDDTKKELFGFGLGGIGGLGGWGNWGGWGGWGGYGPYRFGFTYGGIGGWAYPLNYWNTFGSGLIGGGCGLGIPFGGLYYC</sequence>
<dbReference type="Proteomes" id="UP001162031">
    <property type="component" value="Unassembled WGS sequence"/>
</dbReference>
<keyword evidence="2" id="KW-0732">Signal</keyword>
<accession>A0AAV0TI41</accession>
<name>A0AAV0TI41_HYABA</name>
<proteinExistence type="predicted"/>
<gene>
    <name evidence="3" type="ORF">HBR001_LOCUS2845</name>
</gene>
<feature type="signal peptide" evidence="2">
    <location>
        <begin position="1"/>
        <end position="19"/>
    </location>
</feature>
<feature type="region of interest" description="Disordered" evidence="1">
    <location>
        <begin position="46"/>
        <end position="90"/>
    </location>
</feature>
<reference evidence="3" key="1">
    <citation type="submission" date="2022-12" db="EMBL/GenBank/DDBJ databases">
        <authorList>
            <person name="Webb A."/>
        </authorList>
    </citation>
    <scope>NUCLEOTIDE SEQUENCE</scope>
    <source>
        <strain evidence="3">Hp1</strain>
    </source>
</reference>
<protein>
    <recommendedName>
        <fullName evidence="5">RxLR effector candidate protein</fullName>
    </recommendedName>
</protein>
<dbReference type="EMBL" id="CANTFL010000417">
    <property type="protein sequence ID" value="CAI5722334.1"/>
    <property type="molecule type" value="Genomic_DNA"/>
</dbReference>
<evidence type="ECO:0008006" key="5">
    <source>
        <dbReference type="Google" id="ProtNLM"/>
    </source>
</evidence>
<evidence type="ECO:0000256" key="1">
    <source>
        <dbReference type="SAM" id="MobiDB-lite"/>
    </source>
</evidence>